<evidence type="ECO:0000256" key="11">
    <source>
        <dbReference type="ARBA" id="ARBA00023306"/>
    </source>
</evidence>
<name>A0ABQ9J8T0_9CUCU</name>
<dbReference type="SUPFAM" id="SSF57716">
    <property type="entry name" value="Glucocorticoid receptor-like (DNA-binding domain)"/>
    <property type="match status" value="1"/>
</dbReference>
<dbReference type="SMART" id="SM00692">
    <property type="entry name" value="DM3"/>
    <property type="match status" value="1"/>
</dbReference>
<dbReference type="PANTHER" id="PTHR46600">
    <property type="entry name" value="THAP DOMAIN-CONTAINING"/>
    <property type="match status" value="1"/>
</dbReference>
<evidence type="ECO:0000256" key="2">
    <source>
        <dbReference type="ARBA" id="ARBA00006177"/>
    </source>
</evidence>
<dbReference type="InterPro" id="IPR006612">
    <property type="entry name" value="THAP_Znf"/>
</dbReference>
<keyword evidence="7" id="KW-0175">Coiled coil</keyword>
<dbReference type="InterPro" id="IPR026516">
    <property type="entry name" value="THAP1/10"/>
</dbReference>
<evidence type="ECO:0000256" key="1">
    <source>
        <dbReference type="ARBA" id="ARBA00004642"/>
    </source>
</evidence>
<evidence type="ECO:0000256" key="4">
    <source>
        <dbReference type="ARBA" id="ARBA00022771"/>
    </source>
</evidence>
<sequence length="219" mass="25083">MRICFVSGCRSSQLRKKDNPELSFHRVPKDERKREQWFAAMGQKPCLFKYYLVCSKHFTKDCFDITSASGNIRIKPNAVPNIFPSRPNCISLRMNLSQLEDVHRSEFFAGDINLKRELTDDPISSSAASRIPKVAQTPGTDIYATIDPMICSSCVDPVANYLNLKSICKSTEERIDNYCATQKTDTKCSISLRKLLTFSDDDSWRFSDSYNQVFIKQEF</sequence>
<dbReference type="PANTHER" id="PTHR46600:SF1">
    <property type="entry name" value="THAP DOMAIN-CONTAINING PROTEIN 1"/>
    <property type="match status" value="1"/>
</dbReference>
<feature type="domain" description="THAP-type" evidence="13">
    <location>
        <begin position="1"/>
        <end position="83"/>
    </location>
</feature>
<comment type="similarity">
    <text evidence="2">Belongs to the THAP1 family.</text>
</comment>
<keyword evidence="8 12" id="KW-0238">DNA-binding</keyword>
<evidence type="ECO:0000256" key="5">
    <source>
        <dbReference type="ARBA" id="ARBA00022833"/>
    </source>
</evidence>
<proteinExistence type="inferred from homology"/>
<keyword evidence="5" id="KW-0862">Zinc</keyword>
<dbReference type="Pfam" id="PF05485">
    <property type="entry name" value="THAP"/>
    <property type="match status" value="1"/>
</dbReference>
<evidence type="ECO:0000256" key="9">
    <source>
        <dbReference type="ARBA" id="ARBA00023163"/>
    </source>
</evidence>
<dbReference type="InterPro" id="IPR038441">
    <property type="entry name" value="THAP_Znf_sf"/>
</dbReference>
<dbReference type="EMBL" id="JAPWTJ010001058">
    <property type="protein sequence ID" value="KAJ8974063.1"/>
    <property type="molecule type" value="Genomic_DNA"/>
</dbReference>
<evidence type="ECO:0000313" key="14">
    <source>
        <dbReference type="EMBL" id="KAJ8974063.1"/>
    </source>
</evidence>
<keyword evidence="9" id="KW-0804">Transcription</keyword>
<reference evidence="14" key="1">
    <citation type="journal article" date="2023" name="Insect Mol. Biol.">
        <title>Genome sequencing provides insights into the evolution of gene families encoding plant cell wall-degrading enzymes in longhorned beetles.</title>
        <authorList>
            <person name="Shin N.R."/>
            <person name="Okamura Y."/>
            <person name="Kirsch R."/>
            <person name="Pauchet Y."/>
        </authorList>
    </citation>
    <scope>NUCLEOTIDE SEQUENCE</scope>
    <source>
        <strain evidence="14">MMC_N1</strain>
    </source>
</reference>
<protein>
    <recommendedName>
        <fullName evidence="13">THAP-type domain-containing protein</fullName>
    </recommendedName>
</protein>
<keyword evidence="11" id="KW-0131">Cell cycle</keyword>
<evidence type="ECO:0000259" key="13">
    <source>
        <dbReference type="PROSITE" id="PS50950"/>
    </source>
</evidence>
<evidence type="ECO:0000313" key="15">
    <source>
        <dbReference type="Proteomes" id="UP001162164"/>
    </source>
</evidence>
<gene>
    <name evidence="14" type="ORF">NQ317_016200</name>
</gene>
<dbReference type="SMART" id="SM00980">
    <property type="entry name" value="THAP"/>
    <property type="match status" value="1"/>
</dbReference>
<evidence type="ECO:0000256" key="10">
    <source>
        <dbReference type="ARBA" id="ARBA00023242"/>
    </source>
</evidence>
<dbReference type="Gene3D" id="6.20.210.20">
    <property type="entry name" value="THAP domain"/>
    <property type="match status" value="1"/>
</dbReference>
<keyword evidence="15" id="KW-1185">Reference proteome</keyword>
<accession>A0ABQ9J8T0</accession>
<evidence type="ECO:0000256" key="12">
    <source>
        <dbReference type="PROSITE-ProRule" id="PRU00309"/>
    </source>
</evidence>
<dbReference type="Proteomes" id="UP001162164">
    <property type="component" value="Unassembled WGS sequence"/>
</dbReference>
<organism evidence="14 15">
    <name type="scientific">Molorchus minor</name>
    <dbReference type="NCBI Taxonomy" id="1323400"/>
    <lineage>
        <taxon>Eukaryota</taxon>
        <taxon>Metazoa</taxon>
        <taxon>Ecdysozoa</taxon>
        <taxon>Arthropoda</taxon>
        <taxon>Hexapoda</taxon>
        <taxon>Insecta</taxon>
        <taxon>Pterygota</taxon>
        <taxon>Neoptera</taxon>
        <taxon>Endopterygota</taxon>
        <taxon>Coleoptera</taxon>
        <taxon>Polyphaga</taxon>
        <taxon>Cucujiformia</taxon>
        <taxon>Chrysomeloidea</taxon>
        <taxon>Cerambycidae</taxon>
        <taxon>Lamiinae</taxon>
        <taxon>Monochamini</taxon>
        <taxon>Molorchus</taxon>
    </lineage>
</organism>
<dbReference type="PROSITE" id="PS50950">
    <property type="entry name" value="ZF_THAP"/>
    <property type="match status" value="1"/>
</dbReference>
<evidence type="ECO:0000256" key="6">
    <source>
        <dbReference type="ARBA" id="ARBA00023015"/>
    </source>
</evidence>
<keyword evidence="4 12" id="KW-0863">Zinc-finger</keyword>
<evidence type="ECO:0000256" key="8">
    <source>
        <dbReference type="ARBA" id="ARBA00023125"/>
    </source>
</evidence>
<keyword evidence="3" id="KW-0479">Metal-binding</keyword>
<keyword evidence="6" id="KW-0805">Transcription regulation</keyword>
<keyword evidence="10" id="KW-0539">Nucleus</keyword>
<comment type="caution">
    <text evidence="14">The sequence shown here is derived from an EMBL/GenBank/DDBJ whole genome shotgun (WGS) entry which is preliminary data.</text>
</comment>
<evidence type="ECO:0000256" key="7">
    <source>
        <dbReference type="ARBA" id="ARBA00023054"/>
    </source>
</evidence>
<evidence type="ECO:0000256" key="3">
    <source>
        <dbReference type="ARBA" id="ARBA00022723"/>
    </source>
</evidence>
<comment type="subcellular location">
    <subcellularLocation>
        <location evidence="1">Nucleus</location>
        <location evidence="1">Nucleoplasm</location>
    </subcellularLocation>
</comment>